<sequence>MGPFDPRKVIIDCSAELEDVLALLKAFASGRRALEVLLISVTNLSGRIVPGLDNVVSMFDHLKEELMWRRQKHYRIRYDELEDPSNRPVVSVGCDQPLESSTTGLALSEIWQNVHSDQGPTSFFTASRKPAHEEILQVLRDNEPGSITIVAIGPLTTIATAARSDPDTFLRAKEVLVVGGSMDATEILAKPENNISQDPLAAAQLFALTSSTPSSTMPLAASYPEHLDSLPRLRILLFPQSSTKGYAINRTDLQGFARAGDDSPLLLWIKPTLELSDDDDLHSSRLHVPGTMALTYAATSFDYEWSGSDPKDIRVNLTGDTTGLYVVEESNTSCGNQLYIRYNEAPSSYGLILVPTIFTRGPPSKVGI</sequence>
<protein>
    <recommendedName>
        <fullName evidence="4">Inosine/uridine-preferring nucleoside hydrolase domain-containing protein</fullName>
    </recommendedName>
</protein>
<dbReference type="GO" id="GO:0008477">
    <property type="term" value="F:purine nucleosidase activity"/>
    <property type="evidence" value="ECO:0007669"/>
    <property type="project" value="TreeGrafter"/>
</dbReference>
<dbReference type="AlphaFoldDB" id="A0A6H0XJA3"/>
<reference evidence="5 6" key="1">
    <citation type="journal article" date="2016" name="Sci. Rep.">
        <title>Peltaster fructicola genome reveals evolution from an invasive phytopathogen to an ectophytic parasite.</title>
        <authorList>
            <person name="Xu C."/>
            <person name="Chen H."/>
            <person name="Gleason M.L."/>
            <person name="Xu J.R."/>
            <person name="Liu H."/>
            <person name="Zhang R."/>
            <person name="Sun G."/>
        </authorList>
    </citation>
    <scope>NUCLEOTIDE SEQUENCE [LARGE SCALE GENOMIC DNA]</scope>
    <source>
        <strain evidence="5 6">LNHT1506</strain>
    </source>
</reference>
<evidence type="ECO:0000313" key="6">
    <source>
        <dbReference type="Proteomes" id="UP000503462"/>
    </source>
</evidence>
<dbReference type="InterPro" id="IPR036452">
    <property type="entry name" value="Ribo_hydro-like"/>
</dbReference>
<dbReference type="Proteomes" id="UP000503462">
    <property type="component" value="Chromosome 1"/>
</dbReference>
<accession>A0A6H0XJA3</accession>
<dbReference type="PANTHER" id="PTHR12304:SF56">
    <property type="entry name" value="HYDROLASE, PUTATIVE (AFU_ORTHOLOGUE AFUA_1G11790)-RELATED"/>
    <property type="match status" value="1"/>
</dbReference>
<organism evidence="5 6">
    <name type="scientific">Peltaster fructicola</name>
    <dbReference type="NCBI Taxonomy" id="286661"/>
    <lineage>
        <taxon>Eukaryota</taxon>
        <taxon>Fungi</taxon>
        <taxon>Dikarya</taxon>
        <taxon>Ascomycota</taxon>
        <taxon>Pezizomycotina</taxon>
        <taxon>Dothideomycetes</taxon>
        <taxon>Dothideomycetes incertae sedis</taxon>
        <taxon>Peltaster</taxon>
    </lineage>
</organism>
<dbReference type="PANTHER" id="PTHR12304">
    <property type="entry name" value="INOSINE-URIDINE PREFERRING NUCLEOSIDE HYDROLASE"/>
    <property type="match status" value="1"/>
</dbReference>
<keyword evidence="2" id="KW-0378">Hydrolase</keyword>
<evidence type="ECO:0000256" key="2">
    <source>
        <dbReference type="ARBA" id="ARBA00022801"/>
    </source>
</evidence>
<dbReference type="SUPFAM" id="SSF53590">
    <property type="entry name" value="Nucleoside hydrolase"/>
    <property type="match status" value="1"/>
</dbReference>
<comment type="similarity">
    <text evidence="1">Belongs to the IUNH family.</text>
</comment>
<dbReference type="OrthoDB" id="5783963at2759"/>
<evidence type="ECO:0000259" key="4">
    <source>
        <dbReference type="Pfam" id="PF01156"/>
    </source>
</evidence>
<dbReference type="Gene3D" id="3.90.245.10">
    <property type="entry name" value="Ribonucleoside hydrolase-like"/>
    <property type="match status" value="1"/>
</dbReference>
<gene>
    <name evidence="5" type="ORF">AMS68_000313</name>
</gene>
<evidence type="ECO:0000313" key="5">
    <source>
        <dbReference type="EMBL" id="QIW94795.1"/>
    </source>
</evidence>
<name>A0A6H0XJA3_9PEZI</name>
<dbReference type="EMBL" id="CP051139">
    <property type="protein sequence ID" value="QIW94795.1"/>
    <property type="molecule type" value="Genomic_DNA"/>
</dbReference>
<dbReference type="Pfam" id="PF01156">
    <property type="entry name" value="IU_nuc_hydro"/>
    <property type="match status" value="1"/>
</dbReference>
<dbReference type="GO" id="GO:0006152">
    <property type="term" value="P:purine nucleoside catabolic process"/>
    <property type="evidence" value="ECO:0007669"/>
    <property type="project" value="TreeGrafter"/>
</dbReference>
<dbReference type="InterPro" id="IPR023186">
    <property type="entry name" value="IUNH"/>
</dbReference>
<dbReference type="InterPro" id="IPR001910">
    <property type="entry name" value="Inosine/uridine_hydrolase_dom"/>
</dbReference>
<proteinExistence type="inferred from homology"/>
<keyword evidence="3" id="KW-0326">Glycosidase</keyword>
<keyword evidence="6" id="KW-1185">Reference proteome</keyword>
<evidence type="ECO:0000256" key="1">
    <source>
        <dbReference type="ARBA" id="ARBA00009176"/>
    </source>
</evidence>
<evidence type="ECO:0000256" key="3">
    <source>
        <dbReference type="ARBA" id="ARBA00023295"/>
    </source>
</evidence>
<feature type="domain" description="Inosine/uridine-preferring nucleoside hydrolase" evidence="4">
    <location>
        <begin position="9"/>
        <end position="247"/>
    </location>
</feature>
<dbReference type="GO" id="GO:0005829">
    <property type="term" value="C:cytosol"/>
    <property type="evidence" value="ECO:0007669"/>
    <property type="project" value="TreeGrafter"/>
</dbReference>